<feature type="non-terminal residue" evidence="2">
    <location>
        <position position="193"/>
    </location>
</feature>
<protein>
    <recommendedName>
        <fullName evidence="4">LINE-1 type transposase domain-containing protein 1</fullName>
    </recommendedName>
</protein>
<evidence type="ECO:0000313" key="2">
    <source>
        <dbReference type="EMBL" id="KAL0195444.1"/>
    </source>
</evidence>
<organism evidence="2 3">
    <name type="scientific">Cirrhinus mrigala</name>
    <name type="common">Mrigala</name>
    <dbReference type="NCBI Taxonomy" id="683832"/>
    <lineage>
        <taxon>Eukaryota</taxon>
        <taxon>Metazoa</taxon>
        <taxon>Chordata</taxon>
        <taxon>Craniata</taxon>
        <taxon>Vertebrata</taxon>
        <taxon>Euteleostomi</taxon>
        <taxon>Actinopterygii</taxon>
        <taxon>Neopterygii</taxon>
        <taxon>Teleostei</taxon>
        <taxon>Ostariophysi</taxon>
        <taxon>Cypriniformes</taxon>
        <taxon>Cyprinidae</taxon>
        <taxon>Labeoninae</taxon>
        <taxon>Labeonini</taxon>
        <taxon>Cirrhinus</taxon>
    </lineage>
</organism>
<evidence type="ECO:0008006" key="4">
    <source>
        <dbReference type="Google" id="ProtNLM"/>
    </source>
</evidence>
<dbReference type="PANTHER" id="PTHR11505">
    <property type="entry name" value="L1 TRANSPOSABLE ELEMENT-RELATED"/>
    <property type="match status" value="1"/>
</dbReference>
<dbReference type="Gene3D" id="1.20.5.340">
    <property type="match status" value="1"/>
</dbReference>
<name>A0ABD0RAF5_CIRMR</name>
<dbReference type="InterPro" id="IPR004244">
    <property type="entry name" value="Transposase_22"/>
</dbReference>
<dbReference type="EMBL" id="JAMKFB020000004">
    <property type="protein sequence ID" value="KAL0195444.1"/>
    <property type="molecule type" value="Genomic_DNA"/>
</dbReference>
<evidence type="ECO:0000256" key="1">
    <source>
        <dbReference type="SAM" id="MobiDB-lite"/>
    </source>
</evidence>
<dbReference type="Gene3D" id="3.30.70.1820">
    <property type="entry name" value="L1 transposable element, RRM domain"/>
    <property type="match status" value="1"/>
</dbReference>
<gene>
    <name evidence="2" type="ORF">M9458_009016</name>
</gene>
<comment type="caution">
    <text evidence="2">The sequence shown here is derived from an EMBL/GenBank/DDBJ whole genome shotgun (WGS) entry which is preliminary data.</text>
</comment>
<dbReference type="AlphaFoldDB" id="A0ABD0RAF5"/>
<dbReference type="Proteomes" id="UP001529510">
    <property type="component" value="Unassembled WGS sequence"/>
</dbReference>
<sequence>MASSVAVLESKVSDVKRDVSSNATRVEEAEGRIHDTEKSLEKTEAALDLAIKRTTYLESKTDDLENRGKRKNLRLYGIRESAEGQKTLLEFISDMLAQWLGPDKSFTLERVHHTLVSGKPNQNRAILIHFLKFQEKEFVYRKSRQHGIMHDGVKISFVQDLSAETVRIRQGFNRYESVDINAFCGFQHNPCLL</sequence>
<keyword evidence="3" id="KW-1185">Reference proteome</keyword>
<accession>A0ABD0RAF5</accession>
<dbReference type="SUPFAM" id="SSF57997">
    <property type="entry name" value="Tropomyosin"/>
    <property type="match status" value="1"/>
</dbReference>
<reference evidence="2 3" key="1">
    <citation type="submission" date="2024-05" db="EMBL/GenBank/DDBJ databases">
        <title>Genome sequencing and assembly of Indian major carp, Cirrhinus mrigala (Hamilton, 1822).</title>
        <authorList>
            <person name="Mohindra V."/>
            <person name="Chowdhury L.M."/>
            <person name="Lal K."/>
            <person name="Jena J.K."/>
        </authorList>
    </citation>
    <scope>NUCLEOTIDE SEQUENCE [LARGE SCALE GENOMIC DNA]</scope>
    <source>
        <strain evidence="2">CM1030</strain>
        <tissue evidence="2">Blood</tissue>
    </source>
</reference>
<feature type="region of interest" description="Disordered" evidence="1">
    <location>
        <begin position="16"/>
        <end position="38"/>
    </location>
</feature>
<proteinExistence type="predicted"/>
<evidence type="ECO:0000313" key="3">
    <source>
        <dbReference type="Proteomes" id="UP001529510"/>
    </source>
</evidence>